<dbReference type="Gene3D" id="3.40.50.300">
    <property type="entry name" value="P-loop containing nucleotide triphosphate hydrolases"/>
    <property type="match status" value="1"/>
</dbReference>
<organism evidence="5 6">
    <name type="scientific">Seleniivibrio woodruffii</name>
    <dbReference type="NCBI Taxonomy" id="1078050"/>
    <lineage>
        <taxon>Bacteria</taxon>
        <taxon>Pseudomonadati</taxon>
        <taxon>Deferribacterota</taxon>
        <taxon>Deferribacteres</taxon>
        <taxon>Deferribacterales</taxon>
        <taxon>Geovibrionaceae</taxon>
        <taxon>Seleniivibrio</taxon>
    </lineage>
</organism>
<dbReference type="RefSeq" id="WP_132873277.1">
    <property type="nucleotide sequence ID" value="NZ_SMGG01000004.1"/>
</dbReference>
<keyword evidence="1" id="KW-0813">Transport</keyword>
<keyword evidence="6" id="KW-1185">Reference proteome</keyword>
<evidence type="ECO:0000256" key="3">
    <source>
        <dbReference type="ARBA" id="ARBA00022840"/>
    </source>
</evidence>
<dbReference type="InterPro" id="IPR050319">
    <property type="entry name" value="ABC_transp_ATP-bind"/>
</dbReference>
<keyword evidence="2" id="KW-0547">Nucleotide-binding</keyword>
<reference evidence="5 6" key="1">
    <citation type="submission" date="2019-03" db="EMBL/GenBank/DDBJ databases">
        <title>Genomic Encyclopedia of Type Strains, Phase IV (KMG-IV): sequencing the most valuable type-strain genomes for metagenomic binning, comparative biology and taxonomic classification.</title>
        <authorList>
            <person name="Goeker M."/>
        </authorList>
    </citation>
    <scope>NUCLEOTIDE SEQUENCE [LARGE SCALE GENOMIC DNA]</scope>
    <source>
        <strain evidence="5 6">DSM 24984</strain>
    </source>
</reference>
<dbReference type="OrthoDB" id="9779287at2"/>
<dbReference type="PROSITE" id="PS00211">
    <property type="entry name" value="ABC_TRANSPORTER_1"/>
    <property type="match status" value="1"/>
</dbReference>
<dbReference type="SMART" id="SM00382">
    <property type="entry name" value="AAA"/>
    <property type="match status" value="1"/>
</dbReference>
<dbReference type="PANTHER" id="PTHR43776:SF8">
    <property type="entry name" value="ABC TRANSPORTER, ATP-BINDING PROTEIN"/>
    <property type="match status" value="1"/>
</dbReference>
<dbReference type="PROSITE" id="PS50893">
    <property type="entry name" value="ABC_TRANSPORTER_2"/>
    <property type="match status" value="1"/>
</dbReference>
<sequence length="259" mass="28824">MKESIIQLNNLTKHYRAFEGIFKGSSTIIKAVDNISLTIEKGRSLGIVGESGSGKTTLAKIITGIIHQDSGEALYKGRDIRTLGKDYQDYRKNVQMVFQDPYLSLNPKLTVFSSMKDAIIKYSGKKDVRSYCEECLKMVGLESEHLDRYPHEFSGGQRQRLSIARALSLNPEIIVADEPVSSLDVSVQSQILNLMKKLKLENNLTFILISHDLAVVSFLCDDILVMNMGEAVEYGTAAEVLGNPKQEYTKRLIAASKGE</sequence>
<dbReference type="Proteomes" id="UP000294614">
    <property type="component" value="Unassembled WGS sequence"/>
</dbReference>
<dbReference type="Pfam" id="PF00005">
    <property type="entry name" value="ABC_tran"/>
    <property type="match status" value="1"/>
</dbReference>
<dbReference type="CDD" id="cd03257">
    <property type="entry name" value="ABC_NikE_OppD_transporters"/>
    <property type="match status" value="1"/>
</dbReference>
<dbReference type="InterPro" id="IPR017871">
    <property type="entry name" value="ABC_transporter-like_CS"/>
</dbReference>
<gene>
    <name evidence="5" type="ORF">C8D98_1388</name>
</gene>
<evidence type="ECO:0000256" key="2">
    <source>
        <dbReference type="ARBA" id="ARBA00022741"/>
    </source>
</evidence>
<dbReference type="PANTHER" id="PTHR43776">
    <property type="entry name" value="TRANSPORT ATP-BINDING PROTEIN"/>
    <property type="match status" value="1"/>
</dbReference>
<evidence type="ECO:0000313" key="5">
    <source>
        <dbReference type="EMBL" id="TCK60512.1"/>
    </source>
</evidence>
<accession>A0A4R1K883</accession>
<dbReference type="GO" id="GO:0055085">
    <property type="term" value="P:transmembrane transport"/>
    <property type="evidence" value="ECO:0007669"/>
    <property type="project" value="UniProtKB-ARBA"/>
</dbReference>
<dbReference type="InterPro" id="IPR003439">
    <property type="entry name" value="ABC_transporter-like_ATP-bd"/>
</dbReference>
<dbReference type="GO" id="GO:0005524">
    <property type="term" value="F:ATP binding"/>
    <property type="evidence" value="ECO:0007669"/>
    <property type="project" value="UniProtKB-KW"/>
</dbReference>
<keyword evidence="3 5" id="KW-0067">ATP-binding</keyword>
<name>A0A4R1K883_9BACT</name>
<evidence type="ECO:0000256" key="1">
    <source>
        <dbReference type="ARBA" id="ARBA00022448"/>
    </source>
</evidence>
<feature type="domain" description="ABC transporter" evidence="4">
    <location>
        <begin position="6"/>
        <end position="253"/>
    </location>
</feature>
<dbReference type="SUPFAM" id="SSF52540">
    <property type="entry name" value="P-loop containing nucleoside triphosphate hydrolases"/>
    <property type="match status" value="1"/>
</dbReference>
<evidence type="ECO:0000313" key="6">
    <source>
        <dbReference type="Proteomes" id="UP000294614"/>
    </source>
</evidence>
<dbReference type="InterPro" id="IPR003593">
    <property type="entry name" value="AAA+_ATPase"/>
</dbReference>
<dbReference type="InterPro" id="IPR027417">
    <property type="entry name" value="P-loop_NTPase"/>
</dbReference>
<dbReference type="EMBL" id="SMGG01000004">
    <property type="protein sequence ID" value="TCK60512.1"/>
    <property type="molecule type" value="Genomic_DNA"/>
</dbReference>
<dbReference type="AlphaFoldDB" id="A0A4R1K883"/>
<comment type="caution">
    <text evidence="5">The sequence shown here is derived from an EMBL/GenBank/DDBJ whole genome shotgun (WGS) entry which is preliminary data.</text>
</comment>
<evidence type="ECO:0000259" key="4">
    <source>
        <dbReference type="PROSITE" id="PS50893"/>
    </source>
</evidence>
<dbReference type="GO" id="GO:0016887">
    <property type="term" value="F:ATP hydrolysis activity"/>
    <property type="evidence" value="ECO:0007669"/>
    <property type="project" value="InterPro"/>
</dbReference>
<protein>
    <submittedName>
        <fullName evidence="5">Peptide/nickel transport system ATP-binding protein</fullName>
    </submittedName>
</protein>
<proteinExistence type="predicted"/>